<sequence length="784" mass="83999">MPFKLSASLTGHKADVRAVLAPSPNHVVSASRDATAISWLRSSAGDAFAPSITYHAGERYVNALAWVPPSKDAPEGLVATGGQEAIINLFPPSSSDPTFSLLGHEANVCALHVGPDGTIISGSWDATARVWRDYQEVYTLKGHTQSVWAVLALGSDQYLTGSADRNIILWQGRKQAHTYKGHTDAVRGLVAIEGLGFASCSNDAEIRVWSLDGDCLQTLSGHTSFVYALAVTPSGLLLSSSEDRFVRVWRGGECIQTIVHPAISVWSVAAMSNGDFVTGSSDGVVRVFSETSERWASEEDLKTYDAAVQSQALPSQQVGDVKKTDLPGPEALDRPGNKEGQVIMIRQGGTVEAHQWSNASRSWEKVGEVVDAVGNSRKQLYNGQEYDYVFDVDVQEGVPPLKLPYNVNENSYSAAQRFLAQNDLPPSYLDQVVEFIEKNTAGVNIGTNDQYQDPFTGGGRYRPGQAAPAGTGNNYIDPFTGAGAYRSSNATQPSVPAASSSLVDPFTGSSAYSTAPAPRSVAILPVRTPLTFKQANVPAVRTKVQQLNDTLKNSSDSSILQTTPEETAALTRIFEYLTANPISGALPSAEPALLLDVVSRWPEGSRFPLVDILRLICAHAPASVSPPSAFANRLLTAVQWDQQVPANKARETNCMLALRAIANLEGKDGGAETWERLRAVDYTVLGKTQRVALATITLNASCELLRGKSSGTALLLLQLITNILTSEEADSETVYRAIVAAGNLLTLPNLDAEVVQTVKSITSAAAARFTEERLKNVSAEIKAK</sequence>
<evidence type="ECO:0000256" key="6">
    <source>
        <dbReference type="SAM" id="MobiDB-lite"/>
    </source>
</evidence>
<dbReference type="Pfam" id="PF09070">
    <property type="entry name" value="PFU"/>
    <property type="match status" value="1"/>
</dbReference>
<feature type="domain" description="PUL" evidence="8">
    <location>
        <begin position="522"/>
        <end position="784"/>
    </location>
</feature>
<dbReference type="InterPro" id="IPR011989">
    <property type="entry name" value="ARM-like"/>
</dbReference>
<accession>A0A165JA05</accession>
<protein>
    <submittedName>
        <fullName evidence="9">Phospholipase A-2-activating protein</fullName>
    </submittedName>
</protein>
<dbReference type="InParanoid" id="A0A165JA05"/>
<evidence type="ECO:0000313" key="9">
    <source>
        <dbReference type="EMBL" id="KZT61572.1"/>
    </source>
</evidence>
<dbReference type="Gene3D" id="3.10.20.870">
    <property type="entry name" value="PFU (PLAA family ubiquitin binding), C-terminal domain"/>
    <property type="match status" value="1"/>
</dbReference>
<feature type="compositionally biased region" description="Basic and acidic residues" evidence="6">
    <location>
        <begin position="320"/>
        <end position="337"/>
    </location>
</feature>
<dbReference type="PROSITE" id="PS51394">
    <property type="entry name" value="PFU"/>
    <property type="match status" value="1"/>
</dbReference>
<dbReference type="PROSITE" id="PS50294">
    <property type="entry name" value="WD_REPEATS_REGION"/>
    <property type="match status" value="2"/>
</dbReference>
<evidence type="ECO:0000259" key="7">
    <source>
        <dbReference type="PROSITE" id="PS51394"/>
    </source>
</evidence>
<dbReference type="FunCoup" id="A0A165JA05">
    <property type="interactions" value="1051"/>
</dbReference>
<dbReference type="AlphaFoldDB" id="A0A165JA05"/>
<dbReference type="FunFam" id="2.130.10.10:FF:000236">
    <property type="entry name" value="Polyubiquitin binding protein (Doa1/Ufd3)"/>
    <property type="match status" value="1"/>
</dbReference>
<proteinExistence type="predicted"/>
<dbReference type="InterPro" id="IPR015943">
    <property type="entry name" value="WD40/YVTN_repeat-like_dom_sf"/>
</dbReference>
<evidence type="ECO:0000259" key="8">
    <source>
        <dbReference type="PROSITE" id="PS51396"/>
    </source>
</evidence>
<comment type="subcellular location">
    <subcellularLocation>
        <location evidence="1">Cytoplasm</location>
    </subcellularLocation>
</comment>
<keyword evidence="10" id="KW-1185">Reference proteome</keyword>
<dbReference type="STRING" id="1353952.A0A165JA05"/>
<organism evidence="9 10">
    <name type="scientific">Calocera cornea HHB12733</name>
    <dbReference type="NCBI Taxonomy" id="1353952"/>
    <lineage>
        <taxon>Eukaryota</taxon>
        <taxon>Fungi</taxon>
        <taxon>Dikarya</taxon>
        <taxon>Basidiomycota</taxon>
        <taxon>Agaricomycotina</taxon>
        <taxon>Dacrymycetes</taxon>
        <taxon>Dacrymycetales</taxon>
        <taxon>Dacrymycetaceae</taxon>
        <taxon>Calocera</taxon>
    </lineage>
</organism>
<gene>
    <name evidence="9" type="ORF">CALCODRAFT_491116</name>
</gene>
<dbReference type="Gene3D" id="2.130.10.10">
    <property type="entry name" value="YVTN repeat-like/Quinoprotein amine dehydrogenase"/>
    <property type="match status" value="1"/>
</dbReference>
<dbReference type="PROSITE" id="PS51396">
    <property type="entry name" value="PUL"/>
    <property type="match status" value="1"/>
</dbReference>
<evidence type="ECO:0000256" key="3">
    <source>
        <dbReference type="ARBA" id="ARBA00022574"/>
    </source>
</evidence>
<feature type="region of interest" description="Disordered" evidence="6">
    <location>
        <begin position="317"/>
        <end position="337"/>
    </location>
</feature>
<evidence type="ECO:0000256" key="5">
    <source>
        <dbReference type="PROSITE-ProRule" id="PRU00221"/>
    </source>
</evidence>
<evidence type="ECO:0000256" key="1">
    <source>
        <dbReference type="ARBA" id="ARBA00004496"/>
    </source>
</evidence>
<dbReference type="PANTHER" id="PTHR19849">
    <property type="entry name" value="PHOSPHOLIPASE A-2-ACTIVATING PROTEIN"/>
    <property type="match status" value="1"/>
</dbReference>
<dbReference type="CDD" id="cd00200">
    <property type="entry name" value="WD40"/>
    <property type="match status" value="1"/>
</dbReference>
<dbReference type="GO" id="GO:0043130">
    <property type="term" value="F:ubiquitin binding"/>
    <property type="evidence" value="ECO:0007669"/>
    <property type="project" value="TreeGrafter"/>
</dbReference>
<dbReference type="Pfam" id="PF00400">
    <property type="entry name" value="WD40"/>
    <property type="match status" value="6"/>
</dbReference>
<dbReference type="SUPFAM" id="SSF50978">
    <property type="entry name" value="WD40 repeat-like"/>
    <property type="match status" value="1"/>
</dbReference>
<evidence type="ECO:0000256" key="2">
    <source>
        <dbReference type="ARBA" id="ARBA00022490"/>
    </source>
</evidence>
<dbReference type="InterPro" id="IPR036322">
    <property type="entry name" value="WD40_repeat_dom_sf"/>
</dbReference>
<dbReference type="InterPro" id="IPR015155">
    <property type="entry name" value="PFU"/>
</dbReference>
<dbReference type="Gene3D" id="1.25.10.10">
    <property type="entry name" value="Leucine-rich Repeat Variant"/>
    <property type="match status" value="1"/>
</dbReference>
<feature type="repeat" description="WD" evidence="5">
    <location>
        <begin position="219"/>
        <end position="249"/>
    </location>
</feature>
<dbReference type="Proteomes" id="UP000076842">
    <property type="component" value="Unassembled WGS sequence"/>
</dbReference>
<feature type="repeat" description="WD" evidence="5">
    <location>
        <begin position="101"/>
        <end position="131"/>
    </location>
</feature>
<reference evidence="9 10" key="1">
    <citation type="journal article" date="2016" name="Mol. Biol. Evol.">
        <title>Comparative Genomics of Early-Diverging Mushroom-Forming Fungi Provides Insights into the Origins of Lignocellulose Decay Capabilities.</title>
        <authorList>
            <person name="Nagy L.G."/>
            <person name="Riley R."/>
            <person name="Tritt A."/>
            <person name="Adam C."/>
            <person name="Daum C."/>
            <person name="Floudas D."/>
            <person name="Sun H."/>
            <person name="Yadav J.S."/>
            <person name="Pangilinan J."/>
            <person name="Larsson K.H."/>
            <person name="Matsuura K."/>
            <person name="Barry K."/>
            <person name="Labutti K."/>
            <person name="Kuo R."/>
            <person name="Ohm R.A."/>
            <person name="Bhattacharya S.S."/>
            <person name="Shirouzu T."/>
            <person name="Yoshinaga Y."/>
            <person name="Martin F.M."/>
            <person name="Grigoriev I.V."/>
            <person name="Hibbett D.S."/>
        </authorList>
    </citation>
    <scope>NUCLEOTIDE SEQUENCE [LARGE SCALE GENOMIC DNA]</scope>
    <source>
        <strain evidence="9 10">HHB12733</strain>
    </source>
</reference>
<dbReference type="SMART" id="SM00320">
    <property type="entry name" value="WD40"/>
    <property type="match status" value="7"/>
</dbReference>
<keyword evidence="2" id="KW-0963">Cytoplasm</keyword>
<dbReference type="InterPro" id="IPR013535">
    <property type="entry name" value="PUL_dom"/>
</dbReference>
<name>A0A165JA05_9BASI</name>
<dbReference type="EMBL" id="KV423922">
    <property type="protein sequence ID" value="KZT61572.1"/>
    <property type="molecule type" value="Genomic_DNA"/>
</dbReference>
<keyword evidence="3 5" id="KW-0853">WD repeat</keyword>
<keyword evidence="4" id="KW-0677">Repeat</keyword>
<dbReference type="PROSITE" id="PS50082">
    <property type="entry name" value="WD_REPEATS_2"/>
    <property type="match status" value="2"/>
</dbReference>
<dbReference type="GO" id="GO:0005737">
    <property type="term" value="C:cytoplasm"/>
    <property type="evidence" value="ECO:0007669"/>
    <property type="project" value="UniProtKB-SubCell"/>
</dbReference>
<evidence type="ECO:0000256" key="4">
    <source>
        <dbReference type="ARBA" id="ARBA00022737"/>
    </source>
</evidence>
<dbReference type="Pfam" id="PF08324">
    <property type="entry name" value="PUL"/>
    <property type="match status" value="1"/>
</dbReference>
<dbReference type="InterPro" id="IPR001680">
    <property type="entry name" value="WD40_rpt"/>
</dbReference>
<dbReference type="OrthoDB" id="10265988at2759"/>
<dbReference type="GO" id="GO:0010992">
    <property type="term" value="P:ubiquitin recycling"/>
    <property type="evidence" value="ECO:0007669"/>
    <property type="project" value="TreeGrafter"/>
</dbReference>
<dbReference type="InterPro" id="IPR038122">
    <property type="entry name" value="PFU_sf"/>
</dbReference>
<dbReference type="GO" id="GO:0043161">
    <property type="term" value="P:proteasome-mediated ubiquitin-dependent protein catabolic process"/>
    <property type="evidence" value="ECO:0007669"/>
    <property type="project" value="TreeGrafter"/>
</dbReference>
<dbReference type="GO" id="GO:0005634">
    <property type="term" value="C:nucleus"/>
    <property type="evidence" value="ECO:0007669"/>
    <property type="project" value="TreeGrafter"/>
</dbReference>
<feature type="domain" description="PFU" evidence="7">
    <location>
        <begin position="355"/>
        <end position="450"/>
    </location>
</feature>
<evidence type="ECO:0000313" key="10">
    <source>
        <dbReference type="Proteomes" id="UP000076842"/>
    </source>
</evidence>
<dbReference type="PANTHER" id="PTHR19849:SF0">
    <property type="entry name" value="PHOSPHOLIPASE A-2-ACTIVATING PROTEIN"/>
    <property type="match status" value="1"/>
</dbReference>